<feature type="transmembrane region" description="Helical" evidence="4">
    <location>
        <begin position="20"/>
        <end position="42"/>
    </location>
</feature>
<dbReference type="PROSITE" id="PS01124">
    <property type="entry name" value="HTH_ARAC_FAMILY_2"/>
    <property type="match status" value="1"/>
</dbReference>
<keyword evidence="3" id="KW-0804">Transcription</keyword>
<dbReference type="PRINTS" id="PR00032">
    <property type="entry name" value="HTHARAC"/>
</dbReference>
<evidence type="ECO:0000313" key="7">
    <source>
        <dbReference type="Proteomes" id="UP000297453"/>
    </source>
</evidence>
<evidence type="ECO:0000313" key="6">
    <source>
        <dbReference type="EMBL" id="TGK01641.1"/>
    </source>
</evidence>
<evidence type="ECO:0000256" key="2">
    <source>
        <dbReference type="ARBA" id="ARBA00023125"/>
    </source>
</evidence>
<evidence type="ECO:0000259" key="5">
    <source>
        <dbReference type="PROSITE" id="PS01124"/>
    </source>
</evidence>
<dbReference type="PROSITE" id="PS00041">
    <property type="entry name" value="HTH_ARAC_FAMILY_1"/>
    <property type="match status" value="1"/>
</dbReference>
<sequence length="378" mass="42792">MQNLSISIPAWLSDHPVLWVPVSFSIFGTYLGPLLCIGQNVLERKTALNRLLSLLFICLGLLQVSGLCFIFGLYTLPHLILLHIPVLSSIGPILYGIHKIIQNSEVEKSAFGLSAKHAVLPSIVWFFFFLSFLPGEEKIKEGILIFASDSRAYDFIFYIPLIILAGYILGLLRGTRILFKFGVLKEEWTARVLLYIIIATILNHSIGGLFLLGKNSIFLLISASMMALSLCVSYLIGRRYPAYFQNLQEVARVTNQKYARSLLQGMDMQVLRENLLQTMEREKLFKEEELSLASLADELGLSSHQLSELINQEMGKNFSAFVNEYRIKEACHLLLETEDRSILDIAYEVGFRSKTSFHRAFTKQVGVPPSEFREKKGK</sequence>
<dbReference type="OrthoDB" id="345413at2"/>
<dbReference type="InterPro" id="IPR020449">
    <property type="entry name" value="Tscrpt_reg_AraC-type_HTH"/>
</dbReference>
<feature type="transmembrane region" description="Helical" evidence="4">
    <location>
        <begin position="217"/>
        <end position="237"/>
    </location>
</feature>
<dbReference type="Pfam" id="PF12833">
    <property type="entry name" value="HTH_18"/>
    <property type="match status" value="1"/>
</dbReference>
<dbReference type="Proteomes" id="UP000297453">
    <property type="component" value="Unassembled WGS sequence"/>
</dbReference>
<keyword evidence="7" id="KW-1185">Reference proteome</keyword>
<proteinExistence type="predicted"/>
<feature type="domain" description="HTH araC/xylS-type" evidence="5">
    <location>
        <begin position="273"/>
        <end position="375"/>
    </location>
</feature>
<dbReference type="InterPro" id="IPR009057">
    <property type="entry name" value="Homeodomain-like_sf"/>
</dbReference>
<dbReference type="InterPro" id="IPR018060">
    <property type="entry name" value="HTH_AraC"/>
</dbReference>
<dbReference type="PANTHER" id="PTHR43280">
    <property type="entry name" value="ARAC-FAMILY TRANSCRIPTIONAL REGULATOR"/>
    <property type="match status" value="1"/>
</dbReference>
<feature type="transmembrane region" description="Helical" evidence="4">
    <location>
        <begin position="80"/>
        <end position="97"/>
    </location>
</feature>
<dbReference type="AlphaFoldDB" id="A0A4R9FSM6"/>
<feature type="transmembrane region" description="Helical" evidence="4">
    <location>
        <begin position="192"/>
        <end position="211"/>
    </location>
</feature>
<feature type="transmembrane region" description="Helical" evidence="4">
    <location>
        <begin position="118"/>
        <end position="135"/>
    </location>
</feature>
<keyword evidence="4" id="KW-1133">Transmembrane helix</keyword>
<feature type="transmembrane region" description="Helical" evidence="4">
    <location>
        <begin position="155"/>
        <end position="172"/>
    </location>
</feature>
<evidence type="ECO:0000256" key="1">
    <source>
        <dbReference type="ARBA" id="ARBA00023015"/>
    </source>
</evidence>
<reference evidence="6" key="1">
    <citation type="journal article" date="2019" name="PLoS Negl. Trop. Dis.">
        <title>Revisiting the worldwide diversity of Leptospira species in the environment.</title>
        <authorList>
            <person name="Vincent A.T."/>
            <person name="Schiettekatte O."/>
            <person name="Bourhy P."/>
            <person name="Veyrier F.J."/>
            <person name="Picardeau M."/>
        </authorList>
    </citation>
    <scope>NUCLEOTIDE SEQUENCE [LARGE SCALE GENOMIC DNA]</scope>
    <source>
        <strain evidence="6">SSS9</strain>
    </source>
</reference>
<dbReference type="GO" id="GO:0003700">
    <property type="term" value="F:DNA-binding transcription factor activity"/>
    <property type="evidence" value="ECO:0007669"/>
    <property type="project" value="InterPro"/>
</dbReference>
<dbReference type="SMART" id="SM00342">
    <property type="entry name" value="HTH_ARAC"/>
    <property type="match status" value="1"/>
</dbReference>
<dbReference type="EMBL" id="RQEP01000016">
    <property type="protein sequence ID" value="TGK01641.1"/>
    <property type="molecule type" value="Genomic_DNA"/>
</dbReference>
<feature type="transmembrane region" description="Helical" evidence="4">
    <location>
        <begin position="54"/>
        <end position="74"/>
    </location>
</feature>
<comment type="caution">
    <text evidence="6">The sequence shown here is derived from an EMBL/GenBank/DDBJ whole genome shotgun (WGS) entry which is preliminary data.</text>
</comment>
<keyword evidence="4" id="KW-0812">Transmembrane</keyword>
<dbReference type="PANTHER" id="PTHR43280:SF29">
    <property type="entry name" value="ARAC-FAMILY TRANSCRIPTIONAL REGULATOR"/>
    <property type="match status" value="1"/>
</dbReference>
<dbReference type="RefSeq" id="WP_135587951.1">
    <property type="nucleotide sequence ID" value="NZ_RQEP01000016.1"/>
</dbReference>
<organism evidence="6 7">
    <name type="scientific">Leptospira semungkisensis</name>
    <dbReference type="NCBI Taxonomy" id="2484985"/>
    <lineage>
        <taxon>Bacteria</taxon>
        <taxon>Pseudomonadati</taxon>
        <taxon>Spirochaetota</taxon>
        <taxon>Spirochaetia</taxon>
        <taxon>Leptospirales</taxon>
        <taxon>Leptospiraceae</taxon>
        <taxon>Leptospira</taxon>
    </lineage>
</organism>
<keyword evidence="2" id="KW-0238">DNA-binding</keyword>
<keyword evidence="4" id="KW-0472">Membrane</keyword>
<keyword evidence="1" id="KW-0805">Transcription regulation</keyword>
<protein>
    <submittedName>
        <fullName evidence="6">AraC family transcriptional regulator</fullName>
    </submittedName>
</protein>
<gene>
    <name evidence="6" type="ORF">EHO59_11030</name>
</gene>
<evidence type="ECO:0000256" key="4">
    <source>
        <dbReference type="SAM" id="Phobius"/>
    </source>
</evidence>
<dbReference type="GO" id="GO:0043565">
    <property type="term" value="F:sequence-specific DNA binding"/>
    <property type="evidence" value="ECO:0007669"/>
    <property type="project" value="InterPro"/>
</dbReference>
<dbReference type="InterPro" id="IPR018062">
    <property type="entry name" value="HTH_AraC-typ_CS"/>
</dbReference>
<dbReference type="SUPFAM" id="SSF46689">
    <property type="entry name" value="Homeodomain-like"/>
    <property type="match status" value="1"/>
</dbReference>
<name>A0A4R9FSM6_9LEPT</name>
<dbReference type="Gene3D" id="1.10.10.60">
    <property type="entry name" value="Homeodomain-like"/>
    <property type="match status" value="2"/>
</dbReference>
<evidence type="ECO:0000256" key="3">
    <source>
        <dbReference type="ARBA" id="ARBA00023163"/>
    </source>
</evidence>
<accession>A0A4R9FSM6</accession>